<dbReference type="AlphaFoldDB" id="A0A1J4K866"/>
<organism evidence="1 2">
    <name type="scientific">Tritrichomonas foetus</name>
    <dbReference type="NCBI Taxonomy" id="1144522"/>
    <lineage>
        <taxon>Eukaryota</taxon>
        <taxon>Metamonada</taxon>
        <taxon>Parabasalia</taxon>
        <taxon>Tritrichomonadida</taxon>
        <taxon>Tritrichomonadidae</taxon>
        <taxon>Tritrichomonas</taxon>
    </lineage>
</organism>
<accession>A0A1J4K866</accession>
<dbReference type="VEuPathDB" id="TrichDB:TRFO_26281"/>
<name>A0A1J4K866_9EUKA</name>
<dbReference type="EMBL" id="MLAK01000744">
    <property type="protein sequence ID" value="OHT05854.1"/>
    <property type="molecule type" value="Genomic_DNA"/>
</dbReference>
<protein>
    <submittedName>
        <fullName evidence="1">Uncharacterized protein</fullName>
    </submittedName>
</protein>
<dbReference type="RefSeq" id="XP_068358990.1">
    <property type="nucleotide sequence ID" value="XM_068504856.1"/>
</dbReference>
<sequence>MINYRCNGQIKEINRMSDRIIETSKGNAGTWSFAFLQECQNAFSRFRSEDTALVVDKLVTELLSDNITTLSSFKLAQFLSVMKNWQVTSFHDCIEKRKSDIICVVENLEKKPLSHATSDLLMSLVASIDGITSPKLYDGNSRFPTRISHCDGCSSCQSNRGLSGMIGVMSVGEKGIRMHHKAYSVPPSETNTYGNVVSKASSQDSNLISYHSSSLSQSAGDQVFSGCIVRSSKQ</sequence>
<dbReference type="Proteomes" id="UP000179807">
    <property type="component" value="Unassembled WGS sequence"/>
</dbReference>
<reference evidence="1" key="1">
    <citation type="submission" date="2016-10" db="EMBL/GenBank/DDBJ databases">
        <authorList>
            <person name="Benchimol M."/>
            <person name="Almeida L.G."/>
            <person name="Vasconcelos A.T."/>
            <person name="Perreira-Neves A."/>
            <person name="Rosa I.A."/>
            <person name="Tasca T."/>
            <person name="Bogo M.R."/>
            <person name="de Souza W."/>
        </authorList>
    </citation>
    <scope>NUCLEOTIDE SEQUENCE [LARGE SCALE GENOMIC DNA]</scope>
    <source>
        <strain evidence="1">K</strain>
    </source>
</reference>
<keyword evidence="2" id="KW-1185">Reference proteome</keyword>
<proteinExistence type="predicted"/>
<dbReference type="GeneID" id="94839560"/>
<evidence type="ECO:0000313" key="1">
    <source>
        <dbReference type="EMBL" id="OHT05854.1"/>
    </source>
</evidence>
<comment type="caution">
    <text evidence="1">The sequence shown here is derived from an EMBL/GenBank/DDBJ whole genome shotgun (WGS) entry which is preliminary data.</text>
</comment>
<gene>
    <name evidence="1" type="ORF">TRFO_26281</name>
</gene>
<evidence type="ECO:0000313" key="2">
    <source>
        <dbReference type="Proteomes" id="UP000179807"/>
    </source>
</evidence>